<organism evidence="4 5">
    <name type="scientific">Escallonia rubra</name>
    <dbReference type="NCBI Taxonomy" id="112253"/>
    <lineage>
        <taxon>Eukaryota</taxon>
        <taxon>Viridiplantae</taxon>
        <taxon>Streptophyta</taxon>
        <taxon>Embryophyta</taxon>
        <taxon>Tracheophyta</taxon>
        <taxon>Spermatophyta</taxon>
        <taxon>Magnoliopsida</taxon>
        <taxon>eudicotyledons</taxon>
        <taxon>Gunneridae</taxon>
        <taxon>Pentapetalae</taxon>
        <taxon>asterids</taxon>
        <taxon>campanulids</taxon>
        <taxon>Escalloniales</taxon>
        <taxon>Escalloniaceae</taxon>
        <taxon>Escallonia</taxon>
    </lineage>
</organism>
<evidence type="ECO:0000313" key="5">
    <source>
        <dbReference type="Proteomes" id="UP001187471"/>
    </source>
</evidence>
<dbReference type="AlphaFoldDB" id="A0AA88U5P5"/>
<protein>
    <recommendedName>
        <fullName evidence="6">GAG-pre-integrase domain-containing protein</fullName>
    </recommendedName>
</protein>
<evidence type="ECO:0000256" key="1">
    <source>
        <dbReference type="SAM" id="MobiDB-lite"/>
    </source>
</evidence>
<keyword evidence="5" id="KW-1185">Reference proteome</keyword>
<evidence type="ECO:0008006" key="6">
    <source>
        <dbReference type="Google" id="ProtNLM"/>
    </source>
</evidence>
<dbReference type="Proteomes" id="UP001187471">
    <property type="component" value="Unassembled WGS sequence"/>
</dbReference>
<dbReference type="InterPro" id="IPR054722">
    <property type="entry name" value="PolX-like_BBD"/>
</dbReference>
<sequence>MRTDHIVRERIEFVEYYHVPSGSKNVYMGNQFNVEVLGLGTSKLEMQGGRVLYLHDVLNALKILRNFFSILSLPKLGFSFQFWGNKLDIFHKTIFYGFGYLSNDFMVLDIVNNPCYDSSFSLLAFVDNAHDDSVKWHARFDHIGHDRMVKLAREGLLSSLAKVNLPTCEHCLAGKTTRKPFGKVTRAYVPLQLIHYNICGEMNVRAMHGPRGKKNIFIRCHNHSKGYVFISKQSEKGIIEIGSRDVDFLEEDFPSRGEVSKKVELYELQDPNICISVRLIKTDKLIPQPHVDSGSDLHSRSPHIESSQDIQPHISKRGKVPHRHFETEAGNDKELIAASKRWLSSSFKMKNMGEADYVLEVKIFRDRSKRLLGLSQKGYLENVLNNSRCTNSNPWTPMLLKVT</sequence>
<dbReference type="Pfam" id="PF22936">
    <property type="entry name" value="Pol_BBD"/>
    <property type="match status" value="1"/>
</dbReference>
<feature type="compositionally biased region" description="Basic and acidic residues" evidence="1">
    <location>
        <begin position="293"/>
        <end position="303"/>
    </location>
</feature>
<reference evidence="4" key="1">
    <citation type="submission" date="2022-12" db="EMBL/GenBank/DDBJ databases">
        <title>Draft genome assemblies for two species of Escallonia (Escalloniales).</title>
        <authorList>
            <person name="Chanderbali A."/>
            <person name="Dervinis C."/>
            <person name="Anghel I."/>
            <person name="Soltis D."/>
            <person name="Soltis P."/>
            <person name="Zapata F."/>
        </authorList>
    </citation>
    <scope>NUCLEOTIDE SEQUENCE</scope>
    <source>
        <strain evidence="4">UCBG92.1500</strain>
        <tissue evidence="4">Leaf</tissue>
    </source>
</reference>
<evidence type="ECO:0000259" key="3">
    <source>
        <dbReference type="Pfam" id="PF22936"/>
    </source>
</evidence>
<evidence type="ECO:0000259" key="2">
    <source>
        <dbReference type="Pfam" id="PF13976"/>
    </source>
</evidence>
<feature type="region of interest" description="Disordered" evidence="1">
    <location>
        <begin position="291"/>
        <end position="310"/>
    </location>
</feature>
<feature type="domain" description="GAG-pre-integrase" evidence="2">
    <location>
        <begin position="125"/>
        <end position="175"/>
    </location>
</feature>
<dbReference type="Pfam" id="PF13976">
    <property type="entry name" value="gag_pre-integrs"/>
    <property type="match status" value="1"/>
</dbReference>
<comment type="caution">
    <text evidence="4">The sequence shown here is derived from an EMBL/GenBank/DDBJ whole genome shotgun (WGS) entry which is preliminary data.</text>
</comment>
<proteinExistence type="predicted"/>
<name>A0AA88U5P5_9ASTE</name>
<dbReference type="EMBL" id="JAVXUO010002581">
    <property type="protein sequence ID" value="KAK2971565.1"/>
    <property type="molecule type" value="Genomic_DNA"/>
</dbReference>
<feature type="domain" description="Retrovirus-related Pol polyprotein from transposon TNT 1-94-like beta-barrel" evidence="3">
    <location>
        <begin position="3"/>
        <end position="77"/>
    </location>
</feature>
<accession>A0AA88U5P5</accession>
<dbReference type="InterPro" id="IPR025724">
    <property type="entry name" value="GAG-pre-integrase_dom"/>
</dbReference>
<evidence type="ECO:0000313" key="4">
    <source>
        <dbReference type="EMBL" id="KAK2971565.1"/>
    </source>
</evidence>
<gene>
    <name evidence="4" type="ORF">RJ640_017934</name>
</gene>